<dbReference type="OrthoDB" id="10519067at2759"/>
<reference evidence="1" key="1">
    <citation type="journal article" date="2020" name="Fungal Divers.">
        <title>Resolving the Mortierellaceae phylogeny through synthesis of multi-gene phylogenetics and phylogenomics.</title>
        <authorList>
            <person name="Vandepol N."/>
            <person name="Liber J."/>
            <person name="Desiro A."/>
            <person name="Na H."/>
            <person name="Kennedy M."/>
            <person name="Barry K."/>
            <person name="Grigoriev I.V."/>
            <person name="Miller A.N."/>
            <person name="O'Donnell K."/>
            <person name="Stajich J.E."/>
            <person name="Bonito G."/>
        </authorList>
    </citation>
    <scope>NUCLEOTIDE SEQUENCE</scope>
    <source>
        <strain evidence="1">MES-2147</strain>
    </source>
</reference>
<dbReference type="EMBL" id="JAAAHW010003916">
    <property type="protein sequence ID" value="KAF9980052.1"/>
    <property type="molecule type" value="Genomic_DNA"/>
</dbReference>
<dbReference type="Proteomes" id="UP000749646">
    <property type="component" value="Unassembled WGS sequence"/>
</dbReference>
<organism evidence="1 2">
    <name type="scientific">Modicella reniformis</name>
    <dbReference type="NCBI Taxonomy" id="1440133"/>
    <lineage>
        <taxon>Eukaryota</taxon>
        <taxon>Fungi</taxon>
        <taxon>Fungi incertae sedis</taxon>
        <taxon>Mucoromycota</taxon>
        <taxon>Mortierellomycotina</taxon>
        <taxon>Mortierellomycetes</taxon>
        <taxon>Mortierellales</taxon>
        <taxon>Mortierellaceae</taxon>
        <taxon>Modicella</taxon>
    </lineage>
</organism>
<keyword evidence="2" id="KW-1185">Reference proteome</keyword>
<proteinExistence type="predicted"/>
<dbReference type="AlphaFoldDB" id="A0A9P6M815"/>
<protein>
    <submittedName>
        <fullName evidence="1">Uncharacterized protein</fullName>
    </submittedName>
</protein>
<comment type="caution">
    <text evidence="1">The sequence shown here is derived from an EMBL/GenBank/DDBJ whole genome shotgun (WGS) entry which is preliminary data.</text>
</comment>
<evidence type="ECO:0000313" key="1">
    <source>
        <dbReference type="EMBL" id="KAF9980052.1"/>
    </source>
</evidence>
<name>A0A9P6M815_9FUNG</name>
<gene>
    <name evidence="1" type="ORF">BGZ65_005621</name>
</gene>
<accession>A0A9P6M815</accession>
<feature type="non-terminal residue" evidence="1">
    <location>
        <position position="56"/>
    </location>
</feature>
<evidence type="ECO:0000313" key="2">
    <source>
        <dbReference type="Proteomes" id="UP000749646"/>
    </source>
</evidence>
<sequence length="56" mass="6167">MQPTAAWPYVDCTGANPIFGLTAVNAYFDSMDKTLTLAIRGNFTNLYQYPSAETSQ</sequence>